<dbReference type="PROSITE" id="PS51781">
    <property type="entry name" value="SH3B"/>
    <property type="match status" value="1"/>
</dbReference>
<organism evidence="2 3">
    <name type="scientific">Phragmitibacter flavus</name>
    <dbReference type="NCBI Taxonomy" id="2576071"/>
    <lineage>
        <taxon>Bacteria</taxon>
        <taxon>Pseudomonadati</taxon>
        <taxon>Verrucomicrobiota</taxon>
        <taxon>Verrucomicrobiia</taxon>
        <taxon>Verrucomicrobiales</taxon>
        <taxon>Verrucomicrobiaceae</taxon>
        <taxon>Phragmitibacter</taxon>
    </lineage>
</organism>
<dbReference type="Proteomes" id="UP000306196">
    <property type="component" value="Unassembled WGS sequence"/>
</dbReference>
<protein>
    <submittedName>
        <fullName evidence="2">SH3 domain-containing protein</fullName>
    </submittedName>
</protein>
<dbReference type="AlphaFoldDB" id="A0A5R8KIT7"/>
<keyword evidence="3" id="KW-1185">Reference proteome</keyword>
<evidence type="ECO:0000259" key="1">
    <source>
        <dbReference type="PROSITE" id="PS51781"/>
    </source>
</evidence>
<proteinExistence type="predicted"/>
<evidence type="ECO:0000313" key="2">
    <source>
        <dbReference type="EMBL" id="TLD72224.1"/>
    </source>
</evidence>
<gene>
    <name evidence="2" type="ORF">FEM03_02385</name>
</gene>
<reference evidence="2 3" key="1">
    <citation type="submission" date="2019-05" db="EMBL/GenBank/DDBJ databases">
        <title>Verrucobacter flavum gen. nov., sp. nov. a new member of the family Verrucomicrobiaceae.</title>
        <authorList>
            <person name="Szuroczki S."/>
            <person name="Abbaszade G."/>
            <person name="Szabo A."/>
            <person name="Felfoldi T."/>
            <person name="Schumann P."/>
            <person name="Boka K."/>
            <person name="Keki Z."/>
            <person name="Toumi M."/>
            <person name="Toth E."/>
        </authorList>
    </citation>
    <scope>NUCLEOTIDE SEQUENCE [LARGE SCALE GENOMIC DNA]</scope>
    <source>
        <strain evidence="2 3">MG-N-17</strain>
    </source>
</reference>
<sequence>MLRAGGCHRIARREHEGGMKIQNWLKAVVLGLGMGLVGSNALAQFEGVAVDPDGFVNLRSEQDGKSKVVAKVKTGEVFEFTDSEGSPWWRVELGSGKSGWMYYDRIKFHATMDDLKDGDVASEMELYGKSKGVNYFALARKAAQGDAAGMKRYFGLNDTDGAAGEIHAAMINSVVHLLGDEKLSAFLAKQSIEYQLDVRSQWMSEVALWPFEPFGYAQRHFPKTAKLLLGKERVAWASPDGKYAIRKVFSDWDARENVKVDTAQIVDKTTGGVVADFSDLDIGMGVSREGRALWAEDSQKVALFVHDGLQHGNLLVFQRARGVMFENVELDLDELPGRAGDKQLKGAKLIFSRIEPLRWDGDVLMVQRHDYFEKPNADGPGNTGLGRTYELKVKVDGEGASVVGVEVLAE</sequence>
<dbReference type="OrthoDB" id="180615at2"/>
<dbReference type="Pfam" id="PF08239">
    <property type="entry name" value="SH3_3"/>
    <property type="match status" value="1"/>
</dbReference>
<dbReference type="InterPro" id="IPR003646">
    <property type="entry name" value="SH3-like_bac-type"/>
</dbReference>
<accession>A0A5R8KIT7</accession>
<dbReference type="EMBL" id="VAUV01000002">
    <property type="protein sequence ID" value="TLD72224.1"/>
    <property type="molecule type" value="Genomic_DNA"/>
</dbReference>
<feature type="domain" description="SH3b" evidence="1">
    <location>
        <begin position="46"/>
        <end position="110"/>
    </location>
</feature>
<evidence type="ECO:0000313" key="3">
    <source>
        <dbReference type="Proteomes" id="UP000306196"/>
    </source>
</evidence>
<dbReference type="Gene3D" id="2.30.30.40">
    <property type="entry name" value="SH3 Domains"/>
    <property type="match status" value="1"/>
</dbReference>
<comment type="caution">
    <text evidence="2">The sequence shown here is derived from an EMBL/GenBank/DDBJ whole genome shotgun (WGS) entry which is preliminary data.</text>
</comment>
<name>A0A5R8KIT7_9BACT</name>